<dbReference type="RefSeq" id="WP_353713800.1">
    <property type="nucleotide sequence ID" value="NZ_CP159307.1"/>
</dbReference>
<protein>
    <recommendedName>
        <fullName evidence="2">DUF2769 domain-containing protein</fullName>
    </recommendedName>
</protein>
<name>A0AAU8G6J8_9CHLR</name>
<proteinExistence type="predicted"/>
<gene>
    <name evidence="1" type="ORF">ABV300_04945</name>
</gene>
<reference evidence="1" key="1">
    <citation type="submission" date="2024-06" db="EMBL/GenBank/DDBJ databases">
        <title>A Novel Isolate, Dehalogenimonas sp. Strain 4OHTPN, Dechlorinates Aromatic 4 Hydroxy chlorothalonil by a Novel Reductive Dehalogenase.</title>
        <authorList>
            <person name="Liu G."/>
        </authorList>
    </citation>
    <scope>NUCLEOTIDE SEQUENCE</scope>
    <source>
        <strain evidence="1">4OHTPN</strain>
    </source>
</reference>
<dbReference type="AlphaFoldDB" id="A0AAU8G6J8"/>
<accession>A0AAU8G6J8</accession>
<evidence type="ECO:0008006" key="2">
    <source>
        <dbReference type="Google" id="ProtNLM"/>
    </source>
</evidence>
<evidence type="ECO:0000313" key="1">
    <source>
        <dbReference type="EMBL" id="XCH32526.1"/>
    </source>
</evidence>
<sequence>MVTPGNRQDEPRDEQMMACRCGECDSGRRRGCNSSRLRELVGALFDEAFPGLYCRRPHHPTDAAGSEPEECLCADCSLNAGDAVFYCRRELT</sequence>
<dbReference type="EMBL" id="CP159307">
    <property type="protein sequence ID" value="XCH32526.1"/>
    <property type="molecule type" value="Genomic_DNA"/>
</dbReference>
<organism evidence="1">
    <name type="scientific">Dehalogenimonas sp. 4OHTPN</name>
    <dbReference type="NCBI Taxonomy" id="3166643"/>
    <lineage>
        <taxon>Bacteria</taxon>
        <taxon>Bacillati</taxon>
        <taxon>Chloroflexota</taxon>
        <taxon>Dehalococcoidia</taxon>
        <taxon>Dehalococcoidales</taxon>
        <taxon>Dehalococcoidaceae</taxon>
        <taxon>Dehalogenimonas</taxon>
    </lineage>
</organism>